<reference evidence="2" key="1">
    <citation type="submission" date="2017-02" db="UniProtKB">
        <authorList>
            <consortium name="WormBaseParasite"/>
        </authorList>
    </citation>
    <scope>IDENTIFICATION</scope>
</reference>
<dbReference type="STRING" id="451379.A0A0N5A9M7"/>
<dbReference type="SUPFAM" id="SSF53098">
    <property type="entry name" value="Ribonuclease H-like"/>
    <property type="match status" value="2"/>
</dbReference>
<dbReference type="Gene3D" id="3.30.420.10">
    <property type="entry name" value="Ribonuclease H-like superfamily/Ribonuclease H"/>
    <property type="match status" value="3"/>
</dbReference>
<accession>A0A0N5A9M7</accession>
<dbReference type="Proteomes" id="UP000046393">
    <property type="component" value="Unplaced"/>
</dbReference>
<organism evidence="1 2">
    <name type="scientific">Syphacia muris</name>
    <dbReference type="NCBI Taxonomy" id="451379"/>
    <lineage>
        <taxon>Eukaryota</taxon>
        <taxon>Metazoa</taxon>
        <taxon>Ecdysozoa</taxon>
        <taxon>Nematoda</taxon>
        <taxon>Chromadorea</taxon>
        <taxon>Rhabditida</taxon>
        <taxon>Spirurina</taxon>
        <taxon>Oxyuridomorpha</taxon>
        <taxon>Oxyuroidea</taxon>
        <taxon>Oxyuridae</taxon>
        <taxon>Syphacia</taxon>
    </lineage>
</organism>
<name>A0A0N5A9M7_9BILA</name>
<keyword evidence="1" id="KW-1185">Reference proteome</keyword>
<dbReference type="GO" id="GO:0003676">
    <property type="term" value="F:nucleic acid binding"/>
    <property type="evidence" value="ECO:0007669"/>
    <property type="project" value="InterPro"/>
</dbReference>
<evidence type="ECO:0000313" key="2">
    <source>
        <dbReference type="WBParaSite" id="SMUV_0000081001-mRNA-1"/>
    </source>
</evidence>
<dbReference type="WBParaSite" id="SMUV_0000081001-mRNA-1">
    <property type="protein sequence ID" value="SMUV_0000081001-mRNA-1"/>
    <property type="gene ID" value="SMUV_0000081001"/>
</dbReference>
<sequence length="478" mass="55131">MPLMTTRLYTTGITENDCDCAVAFSPEQGLQSGIEEYEGWNSIHDSSWENSEIVDVYISTKKETAGCDLYRAEIRWTENSELNYTKVWDDCSKAKAAFEAIFIALRQAICIKQLPRIIVRTNSEYICNIIIPRMPKWKKDDFLTSDFKRLKNADYLEELGRLLELIEAKFVFSSLSYDSFFSETKVISGDENKPSTYAPSARKRPKSSDKMKVVYVSGALMPHNNLEQWRLSKGACGVFWSPNDSKNVASRVSLFPATRNRCHLQAIIIGLEKAVKFEYVTSDDPNMEHAINLARNALLDPKVFLVEKNILNEAKTSFDTKTLEDGFIRVRICCDKIDGKLWYGDVWENSEGVLTPHVMNLQARDPYTKNLCHTLLYVLKRAEENGIKKLVLRISSKRIIEILTYWVPKWRKNDWRTVTNKPLKYGEIWKELDCLLNVIKTRWEYDNGKECDEFVAAVDLKASNSFHELILLNLKQSM</sequence>
<evidence type="ECO:0000313" key="1">
    <source>
        <dbReference type="Proteomes" id="UP000046393"/>
    </source>
</evidence>
<protein>
    <submittedName>
        <fullName evidence="2">RNase H domain-containing protein</fullName>
    </submittedName>
</protein>
<dbReference type="InterPro" id="IPR012337">
    <property type="entry name" value="RNaseH-like_sf"/>
</dbReference>
<dbReference type="AlphaFoldDB" id="A0A0N5A9M7"/>
<dbReference type="InterPro" id="IPR036397">
    <property type="entry name" value="RNaseH_sf"/>
</dbReference>
<proteinExistence type="predicted"/>